<dbReference type="InterPro" id="IPR052382">
    <property type="entry name" value="ABHD10_acyl-thioesterase"/>
</dbReference>
<comment type="caution">
    <text evidence="13">The sequence shown here is derived from an EMBL/GenBank/DDBJ whole genome shotgun (WGS) entry which is preliminary data.</text>
</comment>
<proteinExistence type="predicted"/>
<dbReference type="InterPro" id="IPR029058">
    <property type="entry name" value="AB_hydrolase_fold"/>
</dbReference>
<name>A0A6I4THI1_9SPHN</name>
<dbReference type="OrthoDB" id="9813296at2"/>
<dbReference type="EC" id="3.1.1.93" evidence="4"/>
<evidence type="ECO:0000256" key="3">
    <source>
        <dbReference type="ARBA" id="ARBA00022946"/>
    </source>
</evidence>
<evidence type="ECO:0000259" key="12">
    <source>
        <dbReference type="Pfam" id="PF12697"/>
    </source>
</evidence>
<evidence type="ECO:0000256" key="6">
    <source>
        <dbReference type="ARBA" id="ARBA00041520"/>
    </source>
</evidence>
<dbReference type="SUPFAM" id="SSF53474">
    <property type="entry name" value="alpha/beta-Hydrolases"/>
    <property type="match status" value="1"/>
</dbReference>
<evidence type="ECO:0000256" key="11">
    <source>
        <dbReference type="ARBA" id="ARBA00047972"/>
    </source>
</evidence>
<comment type="function">
    <text evidence="9">Acts as an acyl-protein thioesterase that hydrolyzes fatty acids from acylated residues in proteins. Regulates the mitochondrial S-depalmitoylation of the nucleophilic active site residue of peroxiredoxin-5/PRDX5, a key antioxidant protein, therefore modulating mitochondrial antioxidant ability. Also catalyzes the deglucuronidation of mycophenolic acid acyl-glucuronide, an active metabolite of the immunosuppressant drug mycophenolate.</text>
</comment>
<evidence type="ECO:0000313" key="13">
    <source>
        <dbReference type="EMBL" id="MXO75525.1"/>
    </source>
</evidence>
<dbReference type="InterPro" id="IPR000073">
    <property type="entry name" value="AB_hydrolase_1"/>
</dbReference>
<feature type="domain" description="AB hydrolase-1" evidence="12">
    <location>
        <begin position="26"/>
        <end position="225"/>
    </location>
</feature>
<keyword evidence="14" id="KW-1185">Reference proteome</keyword>
<keyword evidence="3" id="KW-0809">Transit peptide</keyword>
<dbReference type="Proteomes" id="UP000439522">
    <property type="component" value="Unassembled WGS sequence"/>
</dbReference>
<evidence type="ECO:0000256" key="1">
    <source>
        <dbReference type="ARBA" id="ARBA00012423"/>
    </source>
</evidence>
<evidence type="ECO:0000256" key="8">
    <source>
        <dbReference type="ARBA" id="ARBA00042704"/>
    </source>
</evidence>
<dbReference type="GO" id="GO:0008474">
    <property type="term" value="F:palmitoyl-(protein) hydrolase activity"/>
    <property type="evidence" value="ECO:0007669"/>
    <property type="project" value="UniProtKB-EC"/>
</dbReference>
<organism evidence="13 14">
    <name type="scientific">Tsuneonella aeria</name>
    <dbReference type="NCBI Taxonomy" id="1837929"/>
    <lineage>
        <taxon>Bacteria</taxon>
        <taxon>Pseudomonadati</taxon>
        <taxon>Pseudomonadota</taxon>
        <taxon>Alphaproteobacteria</taxon>
        <taxon>Sphingomonadales</taxon>
        <taxon>Erythrobacteraceae</taxon>
        <taxon>Tsuneonella</taxon>
    </lineage>
</organism>
<sequence length="241" mass="26303">MIETQYHVVGDRRIALRHVAGQGPAIVFLPGYMSDMAGSKACAVMKWARGEGRECLLLDYSGCGESDGAFAEGTLRRWRDEVLALIAARVRNPVILVGSSMGGWLMLLAGLALGERLHGLVGIAAAPDFTEWGRSAEDKARLQNGETVLDENPYGPDPTPMHPAFWADGQANLLLDDPIPLDCPVHLLHGMEDRDVPWEISLRLSRALRSPQVHLTLVKDGDHRLSREADIALLLTTIATI</sequence>
<dbReference type="Gene3D" id="3.40.50.1820">
    <property type="entry name" value="alpha/beta hydrolase"/>
    <property type="match status" value="1"/>
</dbReference>
<evidence type="ECO:0000256" key="7">
    <source>
        <dbReference type="ARBA" id="ARBA00042645"/>
    </source>
</evidence>
<dbReference type="PANTHER" id="PTHR16138:SF7">
    <property type="entry name" value="PALMITOYL-PROTEIN THIOESTERASE ABHD10, MITOCHONDRIAL"/>
    <property type="match status" value="1"/>
</dbReference>
<evidence type="ECO:0000256" key="9">
    <source>
        <dbReference type="ARBA" id="ARBA00046047"/>
    </source>
</evidence>
<accession>A0A6I4THI1</accession>
<evidence type="ECO:0000256" key="5">
    <source>
        <dbReference type="ARBA" id="ARBA00039314"/>
    </source>
</evidence>
<dbReference type="Pfam" id="PF12697">
    <property type="entry name" value="Abhydrolase_6"/>
    <property type="match status" value="1"/>
</dbReference>
<keyword evidence="2 13" id="KW-0378">Hydrolase</keyword>
<dbReference type="GO" id="GO:0102390">
    <property type="term" value="F:mycophenolic acid acyl-glucuronide esterase activity"/>
    <property type="evidence" value="ECO:0007669"/>
    <property type="project" value="UniProtKB-EC"/>
</dbReference>
<dbReference type="EMBL" id="WTZA01000001">
    <property type="protein sequence ID" value="MXO75525.1"/>
    <property type="molecule type" value="Genomic_DNA"/>
</dbReference>
<dbReference type="PANTHER" id="PTHR16138">
    <property type="entry name" value="MYCOPHENOLIC ACID ACYL-GLUCURONIDE ESTERASE, MITOCHONDRIAL"/>
    <property type="match status" value="1"/>
</dbReference>
<dbReference type="EC" id="3.1.2.22" evidence="1"/>
<comment type="catalytic activity">
    <reaction evidence="11">
        <text>mycophenolic acid O-acyl-beta-D-glucuronide + H2O = mycophenolate + D-glucuronate + H(+)</text>
        <dbReference type="Rhea" id="RHEA:34179"/>
        <dbReference type="ChEBI" id="CHEBI:15377"/>
        <dbReference type="ChEBI" id="CHEBI:15378"/>
        <dbReference type="ChEBI" id="CHEBI:58720"/>
        <dbReference type="ChEBI" id="CHEBI:62932"/>
        <dbReference type="ChEBI" id="CHEBI:66982"/>
        <dbReference type="EC" id="3.1.1.93"/>
    </reaction>
    <physiologicalReaction direction="left-to-right" evidence="11">
        <dbReference type="Rhea" id="RHEA:34180"/>
    </physiologicalReaction>
</comment>
<evidence type="ECO:0000256" key="4">
    <source>
        <dbReference type="ARBA" id="ARBA00039132"/>
    </source>
</evidence>
<evidence type="ECO:0000256" key="2">
    <source>
        <dbReference type="ARBA" id="ARBA00022801"/>
    </source>
</evidence>
<protein>
    <recommendedName>
        <fullName evidence="5">Palmitoyl-protein thioesterase ABHD10, mitochondrial</fullName>
        <ecNumber evidence="4">3.1.1.93</ecNumber>
        <ecNumber evidence="1">3.1.2.22</ecNumber>
    </recommendedName>
    <alternativeName>
        <fullName evidence="7">Acyl-protein thioesterase ABHD10</fullName>
    </alternativeName>
    <alternativeName>
        <fullName evidence="8">Alpha/beta hydrolase domain-containing protein 10</fullName>
    </alternativeName>
    <alternativeName>
        <fullName evidence="6">Mycophenolic acid acyl-glucuronide esterase, mitochondrial</fullName>
    </alternativeName>
</protein>
<dbReference type="RefSeq" id="WP_160611158.1">
    <property type="nucleotide sequence ID" value="NZ_WTZA01000001.1"/>
</dbReference>
<gene>
    <name evidence="13" type="ORF">GRI40_09885</name>
</gene>
<evidence type="ECO:0000313" key="14">
    <source>
        <dbReference type="Proteomes" id="UP000439522"/>
    </source>
</evidence>
<dbReference type="AlphaFoldDB" id="A0A6I4THI1"/>
<evidence type="ECO:0000256" key="10">
    <source>
        <dbReference type="ARBA" id="ARBA00047409"/>
    </source>
</evidence>
<comment type="catalytic activity">
    <reaction evidence="10">
        <text>S-hexadecanoyl-L-cysteinyl-[protein] + H2O = L-cysteinyl-[protein] + hexadecanoate + H(+)</text>
        <dbReference type="Rhea" id="RHEA:19233"/>
        <dbReference type="Rhea" id="RHEA-COMP:10131"/>
        <dbReference type="Rhea" id="RHEA-COMP:11032"/>
        <dbReference type="ChEBI" id="CHEBI:7896"/>
        <dbReference type="ChEBI" id="CHEBI:15377"/>
        <dbReference type="ChEBI" id="CHEBI:15378"/>
        <dbReference type="ChEBI" id="CHEBI:29950"/>
        <dbReference type="ChEBI" id="CHEBI:74151"/>
        <dbReference type="EC" id="3.1.2.22"/>
    </reaction>
    <physiologicalReaction direction="left-to-right" evidence="10">
        <dbReference type="Rhea" id="RHEA:19234"/>
    </physiologicalReaction>
</comment>
<reference evidence="13 14" key="1">
    <citation type="submission" date="2019-12" db="EMBL/GenBank/DDBJ databases">
        <title>Genomic-based taxomic classification of the family Erythrobacteraceae.</title>
        <authorList>
            <person name="Xu L."/>
        </authorList>
    </citation>
    <scope>NUCLEOTIDE SEQUENCE [LARGE SCALE GENOMIC DNA]</scope>
    <source>
        <strain evidence="13 14">100921-2</strain>
    </source>
</reference>